<comment type="caution">
    <text evidence="1">The sequence shown here is derived from an EMBL/GenBank/DDBJ whole genome shotgun (WGS) entry which is preliminary data.</text>
</comment>
<organism evidence="1 2">
    <name type="scientific">Edhazardia aedis (strain USNM 41457)</name>
    <name type="common">Microsporidian parasite</name>
    <dbReference type="NCBI Taxonomy" id="1003232"/>
    <lineage>
        <taxon>Eukaryota</taxon>
        <taxon>Fungi</taxon>
        <taxon>Fungi incertae sedis</taxon>
        <taxon>Microsporidia</taxon>
        <taxon>Edhazardia</taxon>
    </lineage>
</organism>
<reference evidence="2" key="2">
    <citation type="submission" date="2015-07" db="EMBL/GenBank/DDBJ databases">
        <title>Contrasting host-pathogen interactions and genome evolution in two generalist and specialist microsporidian pathogens of mosquitoes.</title>
        <authorList>
            <consortium name="The Broad Institute Genomics Platform"/>
            <consortium name="The Broad Institute Genome Sequencing Center for Infectious Disease"/>
            <person name="Cuomo C.A."/>
            <person name="Sanscrainte N.D."/>
            <person name="Goldberg J.M."/>
            <person name="Heiman D."/>
            <person name="Young S."/>
            <person name="Zeng Q."/>
            <person name="Becnel J.J."/>
            <person name="Birren B.W."/>
        </authorList>
    </citation>
    <scope>NUCLEOTIDE SEQUENCE [LARGE SCALE GENOMIC DNA]</scope>
    <source>
        <strain evidence="2">USNM 41457</strain>
    </source>
</reference>
<dbReference type="Proteomes" id="UP000003163">
    <property type="component" value="Unassembled WGS sequence"/>
</dbReference>
<proteinExistence type="predicted"/>
<protein>
    <submittedName>
        <fullName evidence="1">Uncharacterized protein</fullName>
    </submittedName>
</protein>
<evidence type="ECO:0000313" key="1">
    <source>
        <dbReference type="EMBL" id="EJW03357.1"/>
    </source>
</evidence>
<keyword evidence="2" id="KW-1185">Reference proteome</keyword>
<accession>J9DPR9</accession>
<sequence length="114" mass="13925">MILCFAFKHNFYRILKKSFLFEKSVFQIFSFDKLFLITILVLLLDNQFVSNNIFSKFPKYHFHPIFFALRFNQLKVNENIFLFSIQKTYESRFHHFCYFANSTNLENLYIIKHG</sequence>
<name>J9DPR9_EDHAE</name>
<dbReference type="InParanoid" id="J9DPR9"/>
<reference evidence="1 2" key="1">
    <citation type="submission" date="2011-08" db="EMBL/GenBank/DDBJ databases">
        <authorList>
            <person name="Liu Z.J."/>
            <person name="Shi F.L."/>
            <person name="Lu J.Q."/>
            <person name="Li M."/>
            <person name="Wang Z.L."/>
        </authorList>
    </citation>
    <scope>NUCLEOTIDE SEQUENCE [LARGE SCALE GENOMIC DNA]</scope>
    <source>
        <strain evidence="1 2">USNM 41457</strain>
    </source>
</reference>
<dbReference type="EMBL" id="AFBI03000040">
    <property type="protein sequence ID" value="EJW03357.1"/>
    <property type="molecule type" value="Genomic_DNA"/>
</dbReference>
<evidence type="ECO:0000313" key="2">
    <source>
        <dbReference type="Proteomes" id="UP000003163"/>
    </source>
</evidence>
<dbReference type="HOGENOM" id="CLU_2121031_0_0_1"/>
<gene>
    <name evidence="1" type="ORF">EDEG_02314</name>
</gene>
<dbReference type="AlphaFoldDB" id="J9DPR9"/>
<dbReference type="VEuPathDB" id="MicrosporidiaDB:EDEG_02314"/>